<dbReference type="AlphaFoldDB" id="A0A7S7SLJ6"/>
<dbReference type="KEGG" id="pfer:IRI77_10310"/>
<evidence type="ECO:0000313" key="1">
    <source>
        <dbReference type="EMBL" id="QOY90322.1"/>
    </source>
</evidence>
<gene>
    <name evidence="1" type="ORF">IRI77_10310</name>
</gene>
<sequence>MKIRYFGLAIVGLWLAIVGVPAGLAGSDIRYLPDKPGFWQPLRYLGEHGAGATAAEAQQITANLKAIQAVLMATPIGTNPVGFYYLPAPMWTSTRGNRPILQGLGIYPLTFVEFLRNGVWTLDMHGETASMEYSLNLLSDIERVSSKVFDETGPDGVQHPIYTAPPKAGSLGGFPIYGDTLFIARPGREFFVPISVQRALKAAMVVYATNRDAAERELVERKKRNLEFKSGEADDYEQKELAKFEKQWGYLRSSDVKDYEEHKRQWMAPVLRQRQEHEAAAAPPVRGNRDSEWYFNAIDGYANAQKRLASLSAEEASAPACYQPLDLRLPYAMRGEVHRSTGDPACLPLVVTNPNYYDRTLPRTAPQLMTVTSITRCVKPSGDTFVAPSGPISAGGCAVHARMWQQVNWQGLADILVK</sequence>
<organism evidence="1 2">
    <name type="scientific">Paludibaculum fermentans</name>
    <dbReference type="NCBI Taxonomy" id="1473598"/>
    <lineage>
        <taxon>Bacteria</taxon>
        <taxon>Pseudomonadati</taxon>
        <taxon>Acidobacteriota</taxon>
        <taxon>Terriglobia</taxon>
        <taxon>Bryobacterales</taxon>
        <taxon>Bryobacteraceae</taxon>
        <taxon>Paludibaculum</taxon>
    </lineage>
</organism>
<evidence type="ECO:0000313" key="2">
    <source>
        <dbReference type="Proteomes" id="UP000593892"/>
    </source>
</evidence>
<dbReference type="Proteomes" id="UP000593892">
    <property type="component" value="Chromosome"/>
</dbReference>
<protein>
    <submittedName>
        <fullName evidence="1">Uncharacterized protein</fullName>
    </submittedName>
</protein>
<name>A0A7S7SLJ6_PALFE</name>
<reference evidence="1 2" key="1">
    <citation type="submission" date="2020-10" db="EMBL/GenBank/DDBJ databases">
        <title>Complete genome sequence of Paludibaculum fermentans P105T, a facultatively anaerobic acidobacterium capable of dissimilatory Fe(III) reduction.</title>
        <authorList>
            <person name="Dedysh S.N."/>
            <person name="Beletsky A.V."/>
            <person name="Kulichevskaya I.S."/>
            <person name="Mardanov A.V."/>
            <person name="Ravin N.V."/>
        </authorList>
    </citation>
    <scope>NUCLEOTIDE SEQUENCE [LARGE SCALE GENOMIC DNA]</scope>
    <source>
        <strain evidence="1 2">P105</strain>
    </source>
</reference>
<dbReference type="RefSeq" id="WP_194451987.1">
    <property type="nucleotide sequence ID" value="NZ_CP063849.1"/>
</dbReference>
<proteinExistence type="predicted"/>
<dbReference type="EMBL" id="CP063849">
    <property type="protein sequence ID" value="QOY90322.1"/>
    <property type="molecule type" value="Genomic_DNA"/>
</dbReference>
<accession>A0A7S7SLJ6</accession>
<keyword evidence="2" id="KW-1185">Reference proteome</keyword>